<dbReference type="Proteomes" id="UP000018417">
    <property type="component" value="Unassembled WGS sequence"/>
</dbReference>
<dbReference type="PATRIC" id="fig|1217649.3.peg.1476"/>
<organism evidence="1 2">
    <name type="scientific">Acinetobacter beijerinckii ANC 3835</name>
    <dbReference type="NCBI Taxonomy" id="1217649"/>
    <lineage>
        <taxon>Bacteria</taxon>
        <taxon>Pseudomonadati</taxon>
        <taxon>Pseudomonadota</taxon>
        <taxon>Gammaproteobacteria</taxon>
        <taxon>Moraxellales</taxon>
        <taxon>Moraxellaceae</taxon>
        <taxon>Acinetobacter</taxon>
    </lineage>
</organism>
<dbReference type="RefSeq" id="WP_005053657.1">
    <property type="nucleotide sequence ID" value="NZ_KB849759.1"/>
</dbReference>
<protein>
    <recommendedName>
        <fullName evidence="3">Lipoprotein</fullName>
    </recommendedName>
</protein>
<sequence length="128" mass="14653">MHQINRSMMMKKVLLIAVGLVLGGCADKKPLTPEQQWHGYCVSVGNAARSITLDRQNGIEQKQAKEHAAKIEDETTRKFIFEILDEVYAIPVEQLKADPDAIREQLKQKFMNQCLETPHEKLPNYKSF</sequence>
<dbReference type="PROSITE" id="PS51257">
    <property type="entry name" value="PROKAR_LIPOPROTEIN"/>
    <property type="match status" value="1"/>
</dbReference>
<accession>N9FIX1</accession>
<dbReference type="AlphaFoldDB" id="N9FIX1"/>
<comment type="caution">
    <text evidence="1">The sequence shown here is derived from an EMBL/GenBank/DDBJ whole genome shotgun (WGS) entry which is preliminary data.</text>
</comment>
<evidence type="ECO:0000313" key="2">
    <source>
        <dbReference type="Proteomes" id="UP000018417"/>
    </source>
</evidence>
<dbReference type="HOGENOM" id="CLU_2044603_0_0_6"/>
<proteinExistence type="predicted"/>
<name>N9FIX1_9GAMM</name>
<dbReference type="EMBL" id="APQK01000012">
    <property type="protein sequence ID" value="ENW04809.1"/>
    <property type="molecule type" value="Genomic_DNA"/>
</dbReference>
<evidence type="ECO:0008006" key="3">
    <source>
        <dbReference type="Google" id="ProtNLM"/>
    </source>
</evidence>
<reference evidence="1 2" key="1">
    <citation type="submission" date="2013-02" db="EMBL/GenBank/DDBJ databases">
        <title>The Genome Sequence of Acinetobacter beijerinckii ANC 3835.</title>
        <authorList>
            <consortium name="The Broad Institute Genome Sequencing Platform"/>
            <consortium name="The Broad Institute Genome Sequencing Center for Infectious Disease"/>
            <person name="Cerqueira G."/>
            <person name="Feldgarden M."/>
            <person name="Courvalin P."/>
            <person name="Perichon B."/>
            <person name="Grillot-Courvalin C."/>
            <person name="Clermont D."/>
            <person name="Rocha E."/>
            <person name="Yoon E.-J."/>
            <person name="Nemec A."/>
            <person name="Walker B."/>
            <person name="Young S.K."/>
            <person name="Zeng Q."/>
            <person name="Gargeya S."/>
            <person name="Fitzgerald M."/>
            <person name="Haas B."/>
            <person name="Abouelleil A."/>
            <person name="Alvarado L."/>
            <person name="Arachchi H.M."/>
            <person name="Berlin A.M."/>
            <person name="Chapman S.B."/>
            <person name="Dewar J."/>
            <person name="Goldberg J."/>
            <person name="Griggs A."/>
            <person name="Gujja S."/>
            <person name="Hansen M."/>
            <person name="Howarth C."/>
            <person name="Imamovic A."/>
            <person name="Larimer J."/>
            <person name="McCowan C."/>
            <person name="Murphy C."/>
            <person name="Neiman D."/>
            <person name="Pearson M."/>
            <person name="Priest M."/>
            <person name="Roberts A."/>
            <person name="Saif S."/>
            <person name="Shea T."/>
            <person name="Sisk P."/>
            <person name="Sykes S."/>
            <person name="Wortman J."/>
            <person name="Nusbaum C."/>
            <person name="Birren B."/>
        </authorList>
    </citation>
    <scope>NUCLEOTIDE SEQUENCE [LARGE SCALE GENOMIC DNA]</scope>
    <source>
        <strain evidence="1 2">ANC 3835</strain>
    </source>
</reference>
<gene>
    <name evidence="1" type="ORF">F934_01541</name>
</gene>
<evidence type="ECO:0000313" key="1">
    <source>
        <dbReference type="EMBL" id="ENW04809.1"/>
    </source>
</evidence>